<feature type="region of interest" description="Disordered" evidence="5">
    <location>
        <begin position="343"/>
        <end position="417"/>
    </location>
</feature>
<evidence type="ECO:0000256" key="1">
    <source>
        <dbReference type="ARBA" id="ARBA00004167"/>
    </source>
</evidence>
<feature type="compositionally biased region" description="Low complexity" evidence="5">
    <location>
        <begin position="382"/>
        <end position="402"/>
    </location>
</feature>
<dbReference type="KEGG" id="spaa:SPAPADRAFT_60563"/>
<dbReference type="InterPro" id="IPR009644">
    <property type="entry name" value="FKTN/MNN4/W02B3.4-1"/>
</dbReference>
<dbReference type="RefSeq" id="XP_007374742.1">
    <property type="nucleotide sequence ID" value="XM_007374680.1"/>
</dbReference>
<comment type="subcellular location">
    <subcellularLocation>
        <location evidence="1">Membrane</location>
        <topology evidence="1">Single-pass membrane protein</topology>
    </subcellularLocation>
</comment>
<feature type="domain" description="LicD/FKTN/FKRP nucleotidyltransferase" evidence="6">
    <location>
        <begin position="107"/>
        <end position="162"/>
    </location>
</feature>
<name>G3ALI4_SPAPN</name>
<protein>
    <recommendedName>
        <fullName evidence="6">LicD/FKTN/FKRP nucleotidyltransferase domain-containing protein</fullName>
    </recommendedName>
</protein>
<dbReference type="PANTHER" id="PTHR15407">
    <property type="entry name" value="FUKUTIN-RELATED"/>
    <property type="match status" value="1"/>
</dbReference>
<keyword evidence="4" id="KW-0472">Membrane</keyword>
<feature type="compositionally biased region" description="Low complexity" evidence="5">
    <location>
        <begin position="348"/>
        <end position="365"/>
    </location>
</feature>
<evidence type="ECO:0000256" key="2">
    <source>
        <dbReference type="ARBA" id="ARBA00022692"/>
    </source>
</evidence>
<evidence type="ECO:0000259" key="6">
    <source>
        <dbReference type="Pfam" id="PF04991"/>
    </source>
</evidence>
<gene>
    <name evidence="7" type="ORF">SPAPADRAFT_60563</name>
</gene>
<dbReference type="AlphaFoldDB" id="G3ALI4"/>
<dbReference type="GO" id="GO:0009100">
    <property type="term" value="P:glycoprotein metabolic process"/>
    <property type="evidence" value="ECO:0007669"/>
    <property type="project" value="UniProtKB-ARBA"/>
</dbReference>
<dbReference type="PANTHER" id="PTHR15407:SF28">
    <property type="entry name" value="RIBITOL-5-PHOSPHATE TRANSFERASE FKTN"/>
    <property type="match status" value="1"/>
</dbReference>
<sequence>MQFPWDGDVDVQMPIADLHKLAQLFNQSVVVDFGNDMDNLRYGRFFVDVTSSISHRDKGNGRNNIDARFIDMDSGLYVDITGLAISETKAPDRYDGGLRNSKLERSRKDVTEAQRNAHLKVYNCRNKHFTRLDELSPLKLTLVEGEFAYVPEQFTTILVDEYQTKSLSVRDYRQMAFMSNLRNWVDRDKVLDLASHKDSDRKKRLAKIKVTPDLNIPDSVQLLMDNEPVLQEYLTTKELTEIHANELNAILSGISPSSLFFDDETNSLLDLRSTIRPDVFTWETIQKEYNYEQAMAEFNEKCQDSDKILSIKEGAEQLKKTSNEMEKSAKAKEKIIEKAVEDVKKETAQQAPPQPAQAISNQAPPKQQAQHVQPVKQAQLANQVQEPEPQPNQDVNEEPNQPKLLQQAQAPIERDML</sequence>
<keyword evidence="3" id="KW-1133">Transmembrane helix</keyword>
<dbReference type="HOGENOM" id="CLU_659170_0_0_1"/>
<evidence type="ECO:0000256" key="5">
    <source>
        <dbReference type="SAM" id="MobiDB-lite"/>
    </source>
</evidence>
<dbReference type="InParanoid" id="G3ALI4"/>
<dbReference type="eggNOG" id="ENOG502QREF">
    <property type="taxonomic scope" value="Eukaryota"/>
</dbReference>
<feature type="domain" description="LicD/FKTN/FKRP nucleotidyltransferase" evidence="6">
    <location>
        <begin position="2"/>
        <end position="103"/>
    </location>
</feature>
<dbReference type="GO" id="GO:0016020">
    <property type="term" value="C:membrane"/>
    <property type="evidence" value="ECO:0007669"/>
    <property type="project" value="UniProtKB-SubCell"/>
</dbReference>
<evidence type="ECO:0000256" key="4">
    <source>
        <dbReference type="ARBA" id="ARBA00023136"/>
    </source>
</evidence>
<reference evidence="7 8" key="1">
    <citation type="journal article" date="2011" name="Proc. Natl. Acad. Sci. U.S.A.">
        <title>Comparative genomics of xylose-fermenting fungi for enhanced biofuel production.</title>
        <authorList>
            <person name="Wohlbach D.J."/>
            <person name="Kuo A."/>
            <person name="Sato T.K."/>
            <person name="Potts K.M."/>
            <person name="Salamov A.A."/>
            <person name="LaButti K.M."/>
            <person name="Sun H."/>
            <person name="Clum A."/>
            <person name="Pangilinan J.L."/>
            <person name="Lindquist E.A."/>
            <person name="Lucas S."/>
            <person name="Lapidus A."/>
            <person name="Jin M."/>
            <person name="Gunawan C."/>
            <person name="Balan V."/>
            <person name="Dale B.E."/>
            <person name="Jeffries T.W."/>
            <person name="Zinkel R."/>
            <person name="Barry K.W."/>
            <person name="Grigoriev I.V."/>
            <person name="Gasch A.P."/>
        </authorList>
    </citation>
    <scope>NUCLEOTIDE SEQUENCE [LARGE SCALE GENOMIC DNA]</scope>
    <source>
        <strain evidence="8">NRRL Y-27907 / 11-Y1</strain>
    </source>
</reference>
<dbReference type="Pfam" id="PF04991">
    <property type="entry name" value="LicD"/>
    <property type="match status" value="2"/>
</dbReference>
<keyword evidence="2" id="KW-0812">Transmembrane</keyword>
<dbReference type="GeneID" id="18873467"/>
<proteinExistence type="predicted"/>
<dbReference type="Proteomes" id="UP000000709">
    <property type="component" value="Unassembled WGS sequence"/>
</dbReference>
<dbReference type="OrthoDB" id="444255at2759"/>
<accession>G3ALI4</accession>
<dbReference type="EMBL" id="GL996501">
    <property type="protein sequence ID" value="EGW33227.1"/>
    <property type="molecule type" value="Genomic_DNA"/>
</dbReference>
<keyword evidence="8" id="KW-1185">Reference proteome</keyword>
<evidence type="ECO:0000313" key="8">
    <source>
        <dbReference type="Proteomes" id="UP000000709"/>
    </source>
</evidence>
<dbReference type="InterPro" id="IPR007074">
    <property type="entry name" value="LicD/FKTN/FKRP_NTP_transf"/>
</dbReference>
<evidence type="ECO:0000256" key="3">
    <source>
        <dbReference type="ARBA" id="ARBA00022989"/>
    </source>
</evidence>
<evidence type="ECO:0000313" key="7">
    <source>
        <dbReference type="EMBL" id="EGW33227.1"/>
    </source>
</evidence>
<organism evidence="8">
    <name type="scientific">Spathaspora passalidarum (strain NRRL Y-27907 / 11-Y1)</name>
    <dbReference type="NCBI Taxonomy" id="619300"/>
    <lineage>
        <taxon>Eukaryota</taxon>
        <taxon>Fungi</taxon>
        <taxon>Dikarya</taxon>
        <taxon>Ascomycota</taxon>
        <taxon>Saccharomycotina</taxon>
        <taxon>Pichiomycetes</taxon>
        <taxon>Debaryomycetaceae</taxon>
        <taxon>Spathaspora</taxon>
    </lineage>
</organism>